<dbReference type="InterPro" id="IPR036962">
    <property type="entry name" value="Glyco_hydro_3_N_sf"/>
</dbReference>
<dbReference type="Gene3D" id="3.40.50.1700">
    <property type="entry name" value="Glycoside hydrolase family 3 C-terminal domain"/>
    <property type="match status" value="1"/>
</dbReference>
<dbReference type="InterPro" id="IPR050288">
    <property type="entry name" value="Cellulose_deg_GH3"/>
</dbReference>
<dbReference type="EMBL" id="JACHDD010000008">
    <property type="protein sequence ID" value="MBB5427070.1"/>
    <property type="molecule type" value="Genomic_DNA"/>
</dbReference>
<sequence length="801" mass="85811">MLLRQSEVPLYRNPAAAVEERVADLLARMTLDEKIAQLHAAWLKLSADGNHKARSIDFAQSANQITVDEILQYGLGQITRPLGTHTVDPKEGVRALNELQRKMVEDTRLGIPVMAHEECLVGLMIKDATLFPSPLNYAATWNPRLVGEVGTIIGEQARSIGCHQGLAPVLDVSRDPRWGRTEETLGEDPYLVGVLACHYVKGLQGEQRDLLATLKHFVGHSASEGGRNHAPVHVGPRELNDVFMLPFEMAVKLANAGSVMPAYHDVDGVPCHGDRALLHDTLREKWGFDGLVVADYAGVDLLYSHHAVARDSASAAALAFNSGLDVELPGHECAVHLKEALERNEITEATIDTAVSRVLRVKFQLGLFENPYVDPERVDVKSAAAGDTAYQVALESAVLLRNQGDVLPLDANGADKIAVIGPTADDPLALLAGYSFPVHLINSGEQSTASIATPLRSLRALLGNERVIHAQGCDIIKERRAGAPVFPGDVSLDLTGDAHCDELISKDTDGIAAAVEAARQAGVALVFVGDLAGLFQSGTVGEGSDTDSLDLPGVQQALLQAVVDSGTPTVVVMTGGRPYNLGGLEERIAAQIMAFAPGERGAEALADLLVGRADFSGRLPLSVPKSAGAVPYVYNHRLKSAGTPIAYHFGCRYPFGFGLGYTQFRYGDLALAHSEVPIEDGTIELSFTLDNIGARDGTEIVQIYVRDRHASVARPVRELKAFARVPLAAGASARVRVKLPVDMLNFTDARGERIVEPGDFDLLVGSSSRDIHLSGTVAVAGAATRTLERNWRMLSEVEIAA</sequence>
<dbReference type="InterPro" id="IPR001764">
    <property type="entry name" value="Glyco_hydro_3_N"/>
</dbReference>
<dbReference type="GO" id="GO:0008422">
    <property type="term" value="F:beta-glucosidase activity"/>
    <property type="evidence" value="ECO:0007669"/>
    <property type="project" value="UniProtKB-ARBA"/>
</dbReference>
<dbReference type="Pfam" id="PF00933">
    <property type="entry name" value="Glyco_hydro_3"/>
    <property type="match status" value="1"/>
</dbReference>
<evidence type="ECO:0000256" key="4">
    <source>
        <dbReference type="ARBA" id="ARBA00032194"/>
    </source>
</evidence>
<dbReference type="InterPro" id="IPR026891">
    <property type="entry name" value="Fn3-like"/>
</dbReference>
<evidence type="ECO:0000256" key="3">
    <source>
        <dbReference type="ARBA" id="ARBA00031448"/>
    </source>
</evidence>
<dbReference type="InterPro" id="IPR013783">
    <property type="entry name" value="Ig-like_fold"/>
</dbReference>
<comment type="similarity">
    <text evidence="1">Belongs to the glycosyl hydrolase 3 family.</text>
</comment>
<evidence type="ECO:0000256" key="5">
    <source>
        <dbReference type="ARBA" id="ARBA00032594"/>
    </source>
</evidence>
<dbReference type="Pfam" id="PF01915">
    <property type="entry name" value="Glyco_hydro_3_C"/>
    <property type="match status" value="1"/>
</dbReference>
<evidence type="ECO:0000313" key="7">
    <source>
        <dbReference type="EMBL" id="MBB5427070.1"/>
    </source>
</evidence>
<evidence type="ECO:0000259" key="6">
    <source>
        <dbReference type="SMART" id="SM01217"/>
    </source>
</evidence>
<dbReference type="InterPro" id="IPR002772">
    <property type="entry name" value="Glyco_hydro_3_C"/>
</dbReference>
<keyword evidence="2 7" id="KW-0378">Hydrolase</keyword>
<dbReference type="PRINTS" id="PR00133">
    <property type="entry name" value="GLHYDRLASE3"/>
</dbReference>
<dbReference type="OrthoDB" id="9781691at2"/>
<dbReference type="SMART" id="SM01217">
    <property type="entry name" value="Fn3_like"/>
    <property type="match status" value="1"/>
</dbReference>
<dbReference type="InterPro" id="IPR036881">
    <property type="entry name" value="Glyco_hydro_3_C_sf"/>
</dbReference>
<dbReference type="SUPFAM" id="SSF51445">
    <property type="entry name" value="(Trans)glycosidases"/>
    <property type="match status" value="1"/>
</dbReference>
<dbReference type="PANTHER" id="PTHR42715">
    <property type="entry name" value="BETA-GLUCOSIDASE"/>
    <property type="match status" value="1"/>
</dbReference>
<accession>A0A6I1PSM9</accession>
<gene>
    <name evidence="7" type="ORF">HDG40_005249</name>
</gene>
<dbReference type="PANTHER" id="PTHR42715:SF10">
    <property type="entry name" value="BETA-GLUCOSIDASE"/>
    <property type="match status" value="1"/>
</dbReference>
<comment type="caution">
    <text evidence="7">The sequence shown here is derived from an EMBL/GenBank/DDBJ whole genome shotgun (WGS) entry which is preliminary data.</text>
</comment>
<dbReference type="InterPro" id="IPR017853">
    <property type="entry name" value="GH"/>
</dbReference>
<name>A0A6I1PSM9_PARAM</name>
<evidence type="ECO:0000313" key="8">
    <source>
        <dbReference type="Proteomes" id="UP000592780"/>
    </source>
</evidence>
<dbReference type="FunFam" id="2.60.40.10:FF:000495">
    <property type="entry name" value="Periplasmic beta-glucosidase"/>
    <property type="match status" value="1"/>
</dbReference>
<proteinExistence type="inferred from homology"/>
<dbReference type="GO" id="GO:0005975">
    <property type="term" value="P:carbohydrate metabolic process"/>
    <property type="evidence" value="ECO:0007669"/>
    <property type="project" value="InterPro"/>
</dbReference>
<evidence type="ECO:0000256" key="1">
    <source>
        <dbReference type="ARBA" id="ARBA00005336"/>
    </source>
</evidence>
<evidence type="ECO:0000256" key="2">
    <source>
        <dbReference type="ARBA" id="ARBA00022801"/>
    </source>
</evidence>
<dbReference type="SUPFAM" id="SSF52279">
    <property type="entry name" value="Beta-D-glucan exohydrolase, C-terminal domain"/>
    <property type="match status" value="1"/>
</dbReference>
<reference evidence="7 8" key="1">
    <citation type="submission" date="2020-08" db="EMBL/GenBank/DDBJ databases">
        <title>Genomic Encyclopedia of Type Strains, Phase IV (KMG-V): Genome sequencing to study the core and pangenomes of soil and plant-associated prokaryotes.</title>
        <authorList>
            <person name="Whitman W."/>
        </authorList>
    </citation>
    <scope>NUCLEOTIDE SEQUENCE [LARGE SCALE GENOMIC DNA]</scope>
    <source>
        <strain evidence="7 8">JPY158</strain>
    </source>
</reference>
<dbReference type="Gene3D" id="3.20.20.300">
    <property type="entry name" value="Glycoside hydrolase, family 3, N-terminal domain"/>
    <property type="match status" value="1"/>
</dbReference>
<organism evidence="7 8">
    <name type="scientific">Paraburkholderia atlantica</name>
    <dbReference type="NCBI Taxonomy" id="2654982"/>
    <lineage>
        <taxon>Bacteria</taxon>
        <taxon>Pseudomonadati</taxon>
        <taxon>Pseudomonadota</taxon>
        <taxon>Betaproteobacteria</taxon>
        <taxon>Burkholderiales</taxon>
        <taxon>Burkholderiaceae</taxon>
        <taxon>Paraburkholderia</taxon>
    </lineage>
</organism>
<dbReference type="AlphaFoldDB" id="A0A6I1PSM9"/>
<dbReference type="Proteomes" id="UP000592780">
    <property type="component" value="Unassembled WGS sequence"/>
</dbReference>
<dbReference type="Pfam" id="PF14310">
    <property type="entry name" value="Fn3-like"/>
    <property type="match status" value="1"/>
</dbReference>
<dbReference type="RefSeq" id="WP_018433690.1">
    <property type="nucleotide sequence ID" value="NZ_JACHDD010000008.1"/>
</dbReference>
<protein>
    <recommendedName>
        <fullName evidence="5">Beta-D-glucoside glucohydrolase</fullName>
    </recommendedName>
    <alternativeName>
        <fullName evidence="3">Cellobiase</fullName>
    </alternativeName>
    <alternativeName>
        <fullName evidence="4">Gentiobiase</fullName>
    </alternativeName>
</protein>
<keyword evidence="8" id="KW-1185">Reference proteome</keyword>
<keyword evidence="7" id="KW-0326">Glycosidase</keyword>
<feature type="domain" description="Fibronectin type III-like" evidence="6">
    <location>
        <begin position="699"/>
        <end position="768"/>
    </location>
</feature>
<dbReference type="Gene3D" id="2.60.40.10">
    <property type="entry name" value="Immunoglobulins"/>
    <property type="match status" value="1"/>
</dbReference>